<dbReference type="InterPro" id="IPR023214">
    <property type="entry name" value="HAD_sf"/>
</dbReference>
<comment type="cofactor">
    <cofactor evidence="1">
        <name>Mn(2+)</name>
        <dbReference type="ChEBI" id="CHEBI:29035"/>
    </cofactor>
</comment>
<dbReference type="InterPro" id="IPR002220">
    <property type="entry name" value="DapA-like"/>
</dbReference>
<dbReference type="SUPFAM" id="SSF54768">
    <property type="entry name" value="dsRNA-binding domain-like"/>
    <property type="match status" value="2"/>
</dbReference>
<dbReference type="InterPro" id="IPR036412">
    <property type="entry name" value="HAD-like_sf"/>
</dbReference>
<keyword evidence="8" id="KW-0694">RNA-binding</keyword>
<evidence type="ECO:0000256" key="12">
    <source>
        <dbReference type="ARBA" id="ARBA00023242"/>
    </source>
</evidence>
<dbReference type="GO" id="GO:0003723">
    <property type="term" value="F:RNA binding"/>
    <property type="evidence" value="ECO:0007669"/>
    <property type="project" value="UniProtKB-UniRule"/>
</dbReference>
<dbReference type="InterPro" id="IPR004274">
    <property type="entry name" value="FCP1_dom"/>
</dbReference>
<evidence type="ECO:0000256" key="4">
    <source>
        <dbReference type="ARBA" id="ARBA00004123"/>
    </source>
</evidence>
<dbReference type="GO" id="GO:0004722">
    <property type="term" value="F:protein serine/threonine phosphatase activity"/>
    <property type="evidence" value="ECO:0007669"/>
    <property type="project" value="UniProtKB-ARBA"/>
</dbReference>
<keyword evidence="7" id="KW-0378">Hydrolase</keyword>
<keyword evidence="5" id="KW-0217">Developmental protein</keyword>
<dbReference type="SUPFAM" id="SSF56784">
    <property type="entry name" value="HAD-like"/>
    <property type="match status" value="1"/>
</dbReference>
<evidence type="ECO:0000256" key="3">
    <source>
        <dbReference type="ARBA" id="ARBA00001946"/>
    </source>
</evidence>
<evidence type="ECO:0000256" key="8">
    <source>
        <dbReference type="ARBA" id="ARBA00022884"/>
    </source>
</evidence>
<dbReference type="PROSITE" id="PS50137">
    <property type="entry name" value="DS_RBD"/>
    <property type="match status" value="1"/>
</dbReference>
<comment type="cofactor">
    <cofactor evidence="2">
        <name>Co(2+)</name>
        <dbReference type="ChEBI" id="CHEBI:48828"/>
    </cofactor>
</comment>
<feature type="region of interest" description="Disordered" evidence="13">
    <location>
        <begin position="931"/>
        <end position="975"/>
    </location>
</feature>
<comment type="cofactor">
    <cofactor evidence="3">
        <name>Mg(2+)</name>
        <dbReference type="ChEBI" id="CHEBI:18420"/>
    </cofactor>
</comment>
<dbReference type="FunFam" id="3.30.160.20:FF:000035">
    <property type="entry name" value="RNA polymerase II C-terminal domain phosphatase-like 2"/>
    <property type="match status" value="1"/>
</dbReference>
<feature type="compositionally biased region" description="Polar residues" evidence="13">
    <location>
        <begin position="605"/>
        <end position="615"/>
    </location>
</feature>
<dbReference type="GO" id="GO:0009755">
    <property type="term" value="P:hormone-mediated signaling pathway"/>
    <property type="evidence" value="ECO:0007669"/>
    <property type="project" value="UniProtKB-ARBA"/>
</dbReference>
<protein>
    <submittedName>
        <fullName evidence="14">Uncharacterized protein</fullName>
    </submittedName>
</protein>
<evidence type="ECO:0000256" key="2">
    <source>
        <dbReference type="ARBA" id="ARBA00001941"/>
    </source>
</evidence>
<keyword evidence="10" id="KW-0804">Transcription</keyword>
<dbReference type="Pfam" id="PF00035">
    <property type="entry name" value="dsrm"/>
    <property type="match status" value="1"/>
</dbReference>
<dbReference type="Pfam" id="PF03031">
    <property type="entry name" value="NIF"/>
    <property type="match status" value="1"/>
</dbReference>
<dbReference type="EnsemblPlants" id="EMT02448">
    <property type="protein sequence ID" value="EMT02448"/>
    <property type="gene ID" value="F775_06459"/>
</dbReference>
<proteinExistence type="predicted"/>
<evidence type="ECO:0000256" key="6">
    <source>
        <dbReference type="ARBA" id="ARBA00022723"/>
    </source>
</evidence>
<keyword evidence="6" id="KW-0479">Metal-binding</keyword>
<dbReference type="AlphaFoldDB" id="R7W0G0"/>
<dbReference type="InterPro" id="IPR014720">
    <property type="entry name" value="dsRBD_dom"/>
</dbReference>
<evidence type="ECO:0000256" key="7">
    <source>
        <dbReference type="ARBA" id="ARBA00022801"/>
    </source>
</evidence>
<dbReference type="PROSITE" id="PS50969">
    <property type="entry name" value="FCP1"/>
    <property type="match status" value="1"/>
</dbReference>
<keyword evidence="9" id="KW-0805">Transcription regulation</keyword>
<evidence type="ECO:0000313" key="14">
    <source>
        <dbReference type="EnsemblPlants" id="EMT02448"/>
    </source>
</evidence>
<dbReference type="SMART" id="SM00358">
    <property type="entry name" value="DSRM"/>
    <property type="match status" value="2"/>
</dbReference>
<dbReference type="FunFam" id="3.40.50.1000:FF:000035">
    <property type="entry name" value="RNA polymerase II C-terminal domain phosphatase-like 1"/>
    <property type="match status" value="1"/>
</dbReference>
<dbReference type="GO" id="GO:0008840">
    <property type="term" value="F:4-hydroxy-tetrahydrodipicolinate synthase activity"/>
    <property type="evidence" value="ECO:0007669"/>
    <property type="project" value="TreeGrafter"/>
</dbReference>
<dbReference type="SMART" id="SM00577">
    <property type="entry name" value="CPDc"/>
    <property type="match status" value="1"/>
</dbReference>
<evidence type="ECO:0000256" key="5">
    <source>
        <dbReference type="ARBA" id="ARBA00022473"/>
    </source>
</evidence>
<dbReference type="GO" id="GO:0005634">
    <property type="term" value="C:nucleus"/>
    <property type="evidence" value="ECO:0007669"/>
    <property type="project" value="UniProtKB-SubCell"/>
</dbReference>
<feature type="region of interest" description="Disordered" evidence="13">
    <location>
        <begin position="530"/>
        <end position="615"/>
    </location>
</feature>
<evidence type="ECO:0000256" key="13">
    <source>
        <dbReference type="SAM" id="MobiDB-lite"/>
    </source>
</evidence>
<dbReference type="GO" id="GO:0046872">
    <property type="term" value="F:metal ion binding"/>
    <property type="evidence" value="ECO:0007669"/>
    <property type="project" value="UniProtKB-KW"/>
</dbReference>
<feature type="region of interest" description="Disordered" evidence="13">
    <location>
        <begin position="24"/>
        <end position="43"/>
    </location>
</feature>
<dbReference type="PANTHER" id="PTHR12128">
    <property type="entry name" value="DIHYDRODIPICOLINATE SYNTHASE"/>
    <property type="match status" value="1"/>
</dbReference>
<evidence type="ECO:0000256" key="11">
    <source>
        <dbReference type="ARBA" id="ARBA00023239"/>
    </source>
</evidence>
<feature type="compositionally biased region" description="Polar residues" evidence="13">
    <location>
        <begin position="936"/>
        <end position="948"/>
    </location>
</feature>
<dbReference type="Gene3D" id="3.30.160.20">
    <property type="match status" value="1"/>
</dbReference>
<keyword evidence="12" id="KW-0539">Nucleus</keyword>
<reference evidence="14" key="1">
    <citation type="submission" date="2015-06" db="UniProtKB">
        <authorList>
            <consortium name="EnsemblPlants"/>
        </authorList>
    </citation>
    <scope>IDENTIFICATION</scope>
</reference>
<dbReference type="PANTHER" id="PTHR12128:SF66">
    <property type="entry name" value="4-HYDROXY-2-OXOGLUTARATE ALDOLASE, MITOCHONDRIAL"/>
    <property type="match status" value="1"/>
</dbReference>
<evidence type="ECO:0000256" key="1">
    <source>
        <dbReference type="ARBA" id="ARBA00001936"/>
    </source>
</evidence>
<dbReference type="Gene3D" id="3.40.50.1000">
    <property type="entry name" value="HAD superfamily/HAD-like"/>
    <property type="match status" value="1"/>
</dbReference>
<feature type="compositionally biased region" description="Polar residues" evidence="13">
    <location>
        <begin position="536"/>
        <end position="552"/>
    </location>
</feature>
<evidence type="ECO:0000256" key="9">
    <source>
        <dbReference type="ARBA" id="ARBA00023015"/>
    </source>
</evidence>
<dbReference type="GO" id="GO:0045892">
    <property type="term" value="P:negative regulation of DNA-templated transcription"/>
    <property type="evidence" value="ECO:0007669"/>
    <property type="project" value="UniProtKB-ARBA"/>
</dbReference>
<accession>R7W0G0</accession>
<organism evidence="14">
    <name type="scientific">Aegilops tauschii</name>
    <name type="common">Tausch's goatgrass</name>
    <name type="synonym">Aegilops squarrosa</name>
    <dbReference type="NCBI Taxonomy" id="37682"/>
    <lineage>
        <taxon>Eukaryota</taxon>
        <taxon>Viridiplantae</taxon>
        <taxon>Streptophyta</taxon>
        <taxon>Embryophyta</taxon>
        <taxon>Tracheophyta</taxon>
        <taxon>Spermatophyta</taxon>
        <taxon>Magnoliopsida</taxon>
        <taxon>Liliopsida</taxon>
        <taxon>Poales</taxon>
        <taxon>Poaceae</taxon>
        <taxon>BOP clade</taxon>
        <taxon>Pooideae</taxon>
        <taxon>Triticodae</taxon>
        <taxon>Triticeae</taxon>
        <taxon>Triticinae</taxon>
        <taxon>Aegilops</taxon>
    </lineage>
</organism>
<keyword evidence="11" id="KW-0456">Lyase</keyword>
<sequence>MVYFGHISRGGAELWPKGETNVAAAPRGRGVRGGRPPPDRLSPPSERCLPFAVLHTVSSGALCFVMESRPSPATADDEPPSSLVAMHTACLRDNKTAVFPLGAEEIHLVAMKPKSNLPNHACFWGYKVPLGLYNSCLSMLNLRCLGIVFDLDETLIVANTTRSFEDRIDALQRKLSKETDPQRISGMLAEIKRYQEDRTMLKQYIDGDQVIDGGKMYKVQSEVVPPLADNHQPMIRPVIRLQEKSIILTRINPSIRDTSVLVRLRPAWDDLRSYLIARGRKRFEVYVCTMAERDYALEMWRLLDPDSRLINSVQLPHRLVCVKSGFKKSLLNVFHDGSCHPGMALVIDDRLKVWEEKDQCRVHVVPAFSPYYAPQAEANFPIPVLCVARNVACNVRGSFFKNLFPVTYTENNVELFADAEFYDPIDREFDEGLLPSISEVHFDDELDHVPSSPDVGNYLISEDENAASLNVNKDPMAFDGMADAEVERRMKEAVCSVQAADPVTTNVDVISAAANQQFATSSSIPLAPPLGMVPLNNDQGPQPPSVSWSDAQSGMVDPLQGSPAREEGEVPESELDPDTRRRLLILQHGQDTRDPTPPFAAEPSVQASVPPVQSQGNWFPVEDEMDPRNLNRTSTDFHVESDAVHSDKSQPPHQPYFPARDNPVFSDRFNHQNQRYSSQLPHSEDRQMLQNQAPTTYRSFSGEDMATQRFHPGNRSSQMESGRQFVQYTETSGAVLEEIAAKCGFKVEYRSTLCDTTELRFSIQIWIVGEKVGEGMGRTRKEAQRQAANISLRNLADKFLSFDPDKMTVPMDDGFSSNPNSFKYTGIDGDNIVPVASTSDGSRYMHERVDNSTKSAGSVAALKELCTAEGYNLVFQAQPSPLDSLTRKEVHAQIEIGGQILGKGVGVTWEEAKVQVAADGALGTLRYMLGQRPQKRSGSPRSFASNYNKRYKPDFQPMAQRIPSGRYSRNDSRVP</sequence>
<name>R7W0G0_AEGTA</name>
<evidence type="ECO:0000256" key="10">
    <source>
        <dbReference type="ARBA" id="ARBA00023163"/>
    </source>
</evidence>
<comment type="subcellular location">
    <subcellularLocation>
        <location evidence="4">Nucleus</location>
    </subcellularLocation>
</comment>